<keyword evidence="8" id="KW-0800">Toxin</keyword>
<evidence type="ECO:0000256" key="7">
    <source>
        <dbReference type="ARBA" id="ARBA00038093"/>
    </source>
</evidence>
<name>A0ABM9T7P7_THIA3</name>
<dbReference type="InterPro" id="IPR029060">
    <property type="entry name" value="PIN-like_dom_sf"/>
</dbReference>
<comment type="function">
    <text evidence="8">Toxic component of a toxin-antitoxin (TA) system. An RNase.</text>
</comment>
<dbReference type="InterPro" id="IPR050556">
    <property type="entry name" value="Type_II_TA_system_RNase"/>
</dbReference>
<dbReference type="Gene3D" id="3.40.50.1010">
    <property type="entry name" value="5'-nuclease"/>
    <property type="match status" value="1"/>
</dbReference>
<comment type="cofactor">
    <cofactor evidence="1 8">
        <name>Mg(2+)</name>
        <dbReference type="ChEBI" id="CHEBI:18420"/>
    </cofactor>
</comment>
<keyword evidence="5 8" id="KW-0378">Hydrolase</keyword>
<evidence type="ECO:0000256" key="3">
    <source>
        <dbReference type="ARBA" id="ARBA00022722"/>
    </source>
</evidence>
<evidence type="ECO:0000256" key="8">
    <source>
        <dbReference type="HAMAP-Rule" id="MF_00265"/>
    </source>
</evidence>
<evidence type="ECO:0000256" key="6">
    <source>
        <dbReference type="ARBA" id="ARBA00022842"/>
    </source>
</evidence>
<evidence type="ECO:0000256" key="5">
    <source>
        <dbReference type="ARBA" id="ARBA00022801"/>
    </source>
</evidence>
<keyword evidence="3 8" id="KW-0540">Nuclease</keyword>
<dbReference type="HAMAP" id="MF_00265">
    <property type="entry name" value="VapC_Nob1"/>
    <property type="match status" value="1"/>
</dbReference>
<evidence type="ECO:0000313" key="10">
    <source>
        <dbReference type="EMBL" id="CQR36788.1"/>
    </source>
</evidence>
<evidence type="ECO:0000256" key="4">
    <source>
        <dbReference type="ARBA" id="ARBA00022723"/>
    </source>
</evidence>
<evidence type="ECO:0000256" key="1">
    <source>
        <dbReference type="ARBA" id="ARBA00001946"/>
    </source>
</evidence>
<dbReference type="InterPro" id="IPR022907">
    <property type="entry name" value="VapC_family"/>
</dbReference>
<dbReference type="GO" id="GO:0016787">
    <property type="term" value="F:hydrolase activity"/>
    <property type="evidence" value="ECO:0007669"/>
    <property type="project" value="UniProtKB-KW"/>
</dbReference>
<comment type="caution">
    <text evidence="10">The sequence shown here is derived from an EMBL/GenBank/DDBJ whole genome shotgun (WGS) entry which is preliminary data.</text>
</comment>
<evidence type="ECO:0000313" key="11">
    <source>
        <dbReference type="Proteomes" id="UP000078599"/>
    </source>
</evidence>
<dbReference type="CDD" id="cd18736">
    <property type="entry name" value="PIN_CcVapC1-like"/>
    <property type="match status" value="1"/>
</dbReference>
<comment type="similarity">
    <text evidence="7 8">Belongs to the PINc/VapC protein family.</text>
</comment>
<feature type="binding site" evidence="8">
    <location>
        <position position="7"/>
    </location>
    <ligand>
        <name>Mg(2+)</name>
        <dbReference type="ChEBI" id="CHEBI:18420"/>
    </ligand>
</feature>
<evidence type="ECO:0000259" key="9">
    <source>
        <dbReference type="Pfam" id="PF01850"/>
    </source>
</evidence>
<dbReference type="SUPFAM" id="SSF88723">
    <property type="entry name" value="PIN domain-like"/>
    <property type="match status" value="1"/>
</dbReference>
<keyword evidence="2 8" id="KW-1277">Toxin-antitoxin system</keyword>
<accession>A0ABM9T7P7</accession>
<dbReference type="RefSeq" id="WP_064971570.1">
    <property type="nucleotide sequence ID" value="NZ_LN831667.1"/>
</dbReference>
<dbReference type="EC" id="3.1.-.-" evidence="8"/>
<dbReference type="InterPro" id="IPR002716">
    <property type="entry name" value="PIN_dom"/>
</dbReference>
<protein>
    <recommendedName>
        <fullName evidence="8">Ribonuclease VapC</fullName>
        <shortName evidence="8">RNase VapC</shortName>
        <ecNumber evidence="8">3.1.-.-</ecNumber>
    </recommendedName>
    <alternativeName>
        <fullName evidence="8">Toxin VapC</fullName>
    </alternativeName>
</protein>
<sequence>MLRFLLDTNICIYLMKEQPEPVIRRFSACKPGVVGVSSITWAELCCGLEVHNSPPELTALSNSLVIKDFDRQAAAFFGNLSRQFPARKNSFDRMIAAHAISLGITLVTNNAADFALYADAGLVVENWTTSA</sequence>
<dbReference type="EMBL" id="CTRI01000028">
    <property type="protein sequence ID" value="CQR36788.1"/>
    <property type="molecule type" value="Genomic_DNA"/>
</dbReference>
<dbReference type="PANTHER" id="PTHR33653">
    <property type="entry name" value="RIBONUCLEASE VAPC2"/>
    <property type="match status" value="1"/>
</dbReference>
<feature type="domain" description="PIN" evidence="9">
    <location>
        <begin position="5"/>
        <end position="114"/>
    </location>
</feature>
<keyword evidence="4 8" id="KW-0479">Metal-binding</keyword>
<reference evidence="10 11" key="1">
    <citation type="submission" date="2015-03" db="EMBL/GenBank/DDBJ databases">
        <authorList>
            <person name="Regsiter A."/>
            <person name="william w."/>
        </authorList>
    </citation>
    <scope>NUCLEOTIDE SEQUENCE [LARGE SCALE GENOMIC DNA]</scope>
    <source>
        <strain evidence="10 11">CB1</strain>
    </source>
</reference>
<gene>
    <name evidence="8 10" type="primary">vapC</name>
    <name evidence="10" type="ORF">THICB1_60009</name>
</gene>
<keyword evidence="6 8" id="KW-0460">Magnesium</keyword>
<dbReference type="Proteomes" id="UP000078599">
    <property type="component" value="Unassembled WGS sequence"/>
</dbReference>
<dbReference type="PANTHER" id="PTHR33653:SF1">
    <property type="entry name" value="RIBONUCLEASE VAPC2"/>
    <property type="match status" value="1"/>
</dbReference>
<organism evidence="10 11">
    <name type="scientific">Thiomonas arsenitoxydans (strain DSM 22701 / CIP 110005 / 3As)</name>
    <dbReference type="NCBI Taxonomy" id="426114"/>
    <lineage>
        <taxon>Bacteria</taxon>
        <taxon>Pseudomonadati</taxon>
        <taxon>Pseudomonadota</taxon>
        <taxon>Betaproteobacteria</taxon>
        <taxon>Burkholderiales</taxon>
        <taxon>Thiomonas</taxon>
    </lineage>
</organism>
<dbReference type="Pfam" id="PF01850">
    <property type="entry name" value="PIN"/>
    <property type="match status" value="1"/>
</dbReference>
<feature type="binding site" evidence="8">
    <location>
        <position position="92"/>
    </location>
    <ligand>
        <name>Mg(2+)</name>
        <dbReference type="ChEBI" id="CHEBI:18420"/>
    </ligand>
</feature>
<evidence type="ECO:0000256" key="2">
    <source>
        <dbReference type="ARBA" id="ARBA00022649"/>
    </source>
</evidence>
<proteinExistence type="inferred from homology"/>
<keyword evidence="11" id="KW-1185">Reference proteome</keyword>